<dbReference type="AlphaFoldDB" id="A0A0F9QC07"/>
<name>A0A0F9QC07_9ZZZZ</name>
<proteinExistence type="predicted"/>
<comment type="caution">
    <text evidence="1">The sequence shown here is derived from an EMBL/GenBank/DDBJ whole genome shotgun (WGS) entry which is preliminary data.</text>
</comment>
<gene>
    <name evidence="1" type="ORF">LCGC14_0792530</name>
</gene>
<evidence type="ECO:0000313" key="1">
    <source>
        <dbReference type="EMBL" id="KKN34572.1"/>
    </source>
</evidence>
<sequence>MSEDPMLYYQEQIEGWTEMMHESEDCKSKRFYQRLIKSAQKKNAAYQRVMFAFLETGVGLTLARKGQWALILPDASEPGRYRYQLFDESGFIGHVVRDSGEEAVKEAFIEGFREVAEGDVLATLSKTDKWKVGTLRNDLISQVNRGQITHEEANRRYLSLAA</sequence>
<accession>A0A0F9QC07</accession>
<protein>
    <submittedName>
        <fullName evidence="1">Uncharacterized protein</fullName>
    </submittedName>
</protein>
<organism evidence="1">
    <name type="scientific">marine sediment metagenome</name>
    <dbReference type="NCBI Taxonomy" id="412755"/>
    <lineage>
        <taxon>unclassified sequences</taxon>
        <taxon>metagenomes</taxon>
        <taxon>ecological metagenomes</taxon>
    </lineage>
</organism>
<reference evidence="1" key="1">
    <citation type="journal article" date="2015" name="Nature">
        <title>Complex archaea that bridge the gap between prokaryotes and eukaryotes.</title>
        <authorList>
            <person name="Spang A."/>
            <person name="Saw J.H."/>
            <person name="Jorgensen S.L."/>
            <person name="Zaremba-Niedzwiedzka K."/>
            <person name="Martijn J."/>
            <person name="Lind A.E."/>
            <person name="van Eijk R."/>
            <person name="Schleper C."/>
            <person name="Guy L."/>
            <person name="Ettema T.J."/>
        </authorList>
    </citation>
    <scope>NUCLEOTIDE SEQUENCE</scope>
</reference>
<dbReference type="EMBL" id="LAZR01002097">
    <property type="protein sequence ID" value="KKN34572.1"/>
    <property type="molecule type" value="Genomic_DNA"/>
</dbReference>